<reference evidence="13" key="1">
    <citation type="submission" date="2018-09" db="EMBL/GenBank/DDBJ databases">
        <title>Common duck and Muscovy duck high density SNP chip.</title>
        <authorList>
            <person name="Vignal A."/>
            <person name="Thebault N."/>
            <person name="Warren W.C."/>
        </authorList>
    </citation>
    <scope>NUCLEOTIDE SEQUENCE [LARGE SCALE GENOMIC DNA]</scope>
</reference>
<dbReference type="Proteomes" id="UP000694556">
    <property type="component" value="Chromosome 15"/>
</dbReference>
<protein>
    <recommendedName>
        <fullName evidence="11">Dynein regulatory complex subunit 3</fullName>
    </recommendedName>
</protein>
<feature type="coiled-coil region" evidence="12">
    <location>
        <begin position="343"/>
        <end position="370"/>
    </location>
</feature>
<evidence type="ECO:0000313" key="14">
    <source>
        <dbReference type="Proteomes" id="UP000694556"/>
    </source>
</evidence>
<evidence type="ECO:0000256" key="12">
    <source>
        <dbReference type="SAM" id="Coils"/>
    </source>
</evidence>
<dbReference type="AlphaFoldDB" id="A0A8C3GR39"/>
<keyword evidence="7" id="KW-0969">Cilium</keyword>
<comment type="subcellular location">
    <subcellularLocation>
        <location evidence="1">Cytoplasm</location>
        <location evidence="1">Cytoskeleton</location>
        <location evidence="1">Flagellum axoneme</location>
    </subcellularLocation>
</comment>
<dbReference type="Ensembl" id="ENSCMMT00000030896.1">
    <property type="protein sequence ID" value="ENSCMMP00000028333.1"/>
    <property type="gene ID" value="ENSCMMG00000017241.1"/>
</dbReference>
<keyword evidence="14" id="KW-1185">Reference proteome</keyword>
<dbReference type="SMART" id="SM00365">
    <property type="entry name" value="LRR_SD22"/>
    <property type="match status" value="5"/>
</dbReference>
<keyword evidence="2" id="KW-0963">Cytoplasm</keyword>
<dbReference type="InterPro" id="IPR032675">
    <property type="entry name" value="LRR_dom_sf"/>
</dbReference>
<keyword evidence="5" id="KW-0282">Flagellum</keyword>
<sequence length="498" mass="57804">MSQSYNSIKPNVIDDEMLQKAVEEQWPEDIGRLAKSEGIDLKNVTELQLGFRNILQIDNLWQFENLTKLQLDNNIIEKIEALESLVHLVWLDLSFNNIEVIEGLDTLVKLQDLSLYNNRISKIEHMDTLQELQIFSIGKNNLTALEDVVYLRRFKKLRTLNLTGNPFCEEEQYVLFVVAHIPDLVYLDFKRVSDTTRELAVSKYHYLIDPLEHEEAQALAQLEEKLAKQKELEYHKRAFVEYLNGSFLFDSLYAEDTEAAKLAYLPGVDDLLQAYRKDFVSVCENLFNYGLKEYEKREAEVSEFYEGLHEVLTANQQEGSKIILDFENQNKERLDEIHHATSYNIAESKRAEYNEDILQLSETLMTLEIQTADQLEVRFKHIPVKPPIQDARGLFFCCCTPLHSSPLHKEGRTTLPVSLMFCLNVGLSLLRVDLGGVRPWTLIRCNKFLFLTAERGISLTCIQADSQSFRERGVEVVQSFHRTEYRSLCMVWDMHLGF</sequence>
<keyword evidence="9" id="KW-0966">Cell projection</keyword>
<dbReference type="GO" id="GO:0005929">
    <property type="term" value="C:cilium"/>
    <property type="evidence" value="ECO:0007669"/>
    <property type="project" value="TreeGrafter"/>
</dbReference>
<evidence type="ECO:0000256" key="4">
    <source>
        <dbReference type="ARBA" id="ARBA00022737"/>
    </source>
</evidence>
<evidence type="ECO:0000313" key="13">
    <source>
        <dbReference type="Ensembl" id="ENSCMMP00000028333.1"/>
    </source>
</evidence>
<keyword evidence="3" id="KW-0433">Leucine-rich repeat</keyword>
<evidence type="ECO:0000256" key="7">
    <source>
        <dbReference type="ARBA" id="ARBA00023069"/>
    </source>
</evidence>
<dbReference type="InterPro" id="IPR050576">
    <property type="entry name" value="Cilia_flagella_integrity"/>
</dbReference>
<evidence type="ECO:0000256" key="11">
    <source>
        <dbReference type="ARBA" id="ARBA00040950"/>
    </source>
</evidence>
<evidence type="ECO:0000256" key="10">
    <source>
        <dbReference type="ARBA" id="ARBA00038378"/>
    </source>
</evidence>
<evidence type="ECO:0000256" key="8">
    <source>
        <dbReference type="ARBA" id="ARBA00023212"/>
    </source>
</evidence>
<evidence type="ECO:0000256" key="6">
    <source>
        <dbReference type="ARBA" id="ARBA00023054"/>
    </source>
</evidence>
<evidence type="ECO:0000256" key="1">
    <source>
        <dbReference type="ARBA" id="ARBA00004611"/>
    </source>
</evidence>
<evidence type="ECO:0000256" key="2">
    <source>
        <dbReference type="ARBA" id="ARBA00022490"/>
    </source>
</evidence>
<dbReference type="Pfam" id="PF14580">
    <property type="entry name" value="LRR_9"/>
    <property type="match status" value="1"/>
</dbReference>
<dbReference type="PANTHER" id="PTHR45973">
    <property type="entry name" value="PROTEIN PHOSPHATASE 1 REGULATORY SUBUNIT SDS22-RELATED"/>
    <property type="match status" value="1"/>
</dbReference>
<dbReference type="Gene3D" id="3.80.10.10">
    <property type="entry name" value="Ribonuclease Inhibitor"/>
    <property type="match status" value="1"/>
</dbReference>
<comment type="similarity">
    <text evidence="10">Belongs to the DRC3 family.</text>
</comment>
<dbReference type="SUPFAM" id="SSF52075">
    <property type="entry name" value="Outer arm dynein light chain 1"/>
    <property type="match status" value="1"/>
</dbReference>
<proteinExistence type="inferred from homology"/>
<name>A0A8C3GR39_CAIMO</name>
<keyword evidence="6 12" id="KW-0175">Coiled coil</keyword>
<keyword evidence="8" id="KW-0206">Cytoskeleton</keyword>
<evidence type="ECO:0000256" key="5">
    <source>
        <dbReference type="ARBA" id="ARBA00022846"/>
    </source>
</evidence>
<reference evidence="13" key="3">
    <citation type="submission" date="2025-09" db="UniProtKB">
        <authorList>
            <consortium name="Ensembl"/>
        </authorList>
    </citation>
    <scope>IDENTIFICATION</scope>
</reference>
<organism evidence="13 14">
    <name type="scientific">Cairina moschata</name>
    <name type="common">Muscovy duck</name>
    <dbReference type="NCBI Taxonomy" id="8855"/>
    <lineage>
        <taxon>Eukaryota</taxon>
        <taxon>Metazoa</taxon>
        <taxon>Chordata</taxon>
        <taxon>Craniata</taxon>
        <taxon>Vertebrata</taxon>
        <taxon>Euteleostomi</taxon>
        <taxon>Archelosauria</taxon>
        <taxon>Archosauria</taxon>
        <taxon>Dinosauria</taxon>
        <taxon>Saurischia</taxon>
        <taxon>Theropoda</taxon>
        <taxon>Coelurosauria</taxon>
        <taxon>Aves</taxon>
        <taxon>Neognathae</taxon>
        <taxon>Galloanserae</taxon>
        <taxon>Anseriformes</taxon>
        <taxon>Anatidae</taxon>
        <taxon>Anatinae</taxon>
        <taxon>Cairina</taxon>
    </lineage>
</organism>
<evidence type="ECO:0000256" key="3">
    <source>
        <dbReference type="ARBA" id="ARBA00022614"/>
    </source>
</evidence>
<evidence type="ECO:0000256" key="9">
    <source>
        <dbReference type="ARBA" id="ARBA00023273"/>
    </source>
</evidence>
<dbReference type="PROSITE" id="PS51450">
    <property type="entry name" value="LRR"/>
    <property type="match status" value="3"/>
</dbReference>
<accession>A0A8C3GR39</accession>
<keyword evidence="4" id="KW-0677">Repeat</keyword>
<dbReference type="InterPro" id="IPR001611">
    <property type="entry name" value="Leu-rich_rpt"/>
</dbReference>
<reference evidence="13" key="2">
    <citation type="submission" date="2025-08" db="UniProtKB">
        <authorList>
            <consortium name="Ensembl"/>
        </authorList>
    </citation>
    <scope>IDENTIFICATION</scope>
</reference>
<dbReference type="PANTHER" id="PTHR45973:SF12">
    <property type="entry name" value="DYNEIN REGULATORY COMPLEX SUBUNIT 3"/>
    <property type="match status" value="1"/>
</dbReference>